<dbReference type="EMBL" id="JABSTR010000006">
    <property type="protein sequence ID" value="KAH9372621.1"/>
    <property type="molecule type" value="Genomic_DNA"/>
</dbReference>
<keyword evidence="3" id="KW-1185">Reference proteome</keyword>
<reference evidence="2 3" key="1">
    <citation type="journal article" date="2020" name="Cell">
        <title>Large-Scale Comparative Analyses of Tick Genomes Elucidate Their Genetic Diversity and Vector Capacities.</title>
        <authorList>
            <consortium name="Tick Genome and Microbiome Consortium (TIGMIC)"/>
            <person name="Jia N."/>
            <person name="Wang J."/>
            <person name="Shi W."/>
            <person name="Du L."/>
            <person name="Sun Y."/>
            <person name="Zhan W."/>
            <person name="Jiang J.F."/>
            <person name="Wang Q."/>
            <person name="Zhang B."/>
            <person name="Ji P."/>
            <person name="Bell-Sakyi L."/>
            <person name="Cui X.M."/>
            <person name="Yuan T.T."/>
            <person name="Jiang B.G."/>
            <person name="Yang W.F."/>
            <person name="Lam T.T."/>
            <person name="Chang Q.C."/>
            <person name="Ding S.J."/>
            <person name="Wang X.J."/>
            <person name="Zhu J.G."/>
            <person name="Ruan X.D."/>
            <person name="Zhao L."/>
            <person name="Wei J.T."/>
            <person name="Ye R.Z."/>
            <person name="Que T.C."/>
            <person name="Du C.H."/>
            <person name="Zhou Y.H."/>
            <person name="Cheng J.X."/>
            <person name="Dai P.F."/>
            <person name="Guo W.B."/>
            <person name="Han X.H."/>
            <person name="Huang E.J."/>
            <person name="Li L.F."/>
            <person name="Wei W."/>
            <person name="Gao Y.C."/>
            <person name="Liu J.Z."/>
            <person name="Shao H.Z."/>
            <person name="Wang X."/>
            <person name="Wang C.C."/>
            <person name="Yang T.C."/>
            <person name="Huo Q.B."/>
            <person name="Li W."/>
            <person name="Chen H.Y."/>
            <person name="Chen S.E."/>
            <person name="Zhou L.G."/>
            <person name="Ni X.B."/>
            <person name="Tian J.H."/>
            <person name="Sheng Y."/>
            <person name="Liu T."/>
            <person name="Pan Y.S."/>
            <person name="Xia L.Y."/>
            <person name="Li J."/>
            <person name="Zhao F."/>
            <person name="Cao W.C."/>
        </authorList>
    </citation>
    <scope>NUCLEOTIDE SEQUENCE [LARGE SCALE GENOMIC DNA]</scope>
    <source>
        <strain evidence="2">HaeL-2018</strain>
    </source>
</reference>
<name>A0A9J6GB39_HAELO</name>
<gene>
    <name evidence="2" type="ORF">HPB48_021769</name>
</gene>
<dbReference type="Pfam" id="PF03959">
    <property type="entry name" value="FSH1"/>
    <property type="match status" value="1"/>
</dbReference>
<dbReference type="Gene3D" id="3.40.50.1820">
    <property type="entry name" value="alpha/beta hydrolase"/>
    <property type="match status" value="1"/>
</dbReference>
<dbReference type="OrthoDB" id="414698at2759"/>
<organism evidence="2 3">
    <name type="scientific">Haemaphysalis longicornis</name>
    <name type="common">Bush tick</name>
    <dbReference type="NCBI Taxonomy" id="44386"/>
    <lineage>
        <taxon>Eukaryota</taxon>
        <taxon>Metazoa</taxon>
        <taxon>Ecdysozoa</taxon>
        <taxon>Arthropoda</taxon>
        <taxon>Chelicerata</taxon>
        <taxon>Arachnida</taxon>
        <taxon>Acari</taxon>
        <taxon>Parasitiformes</taxon>
        <taxon>Ixodida</taxon>
        <taxon>Ixodoidea</taxon>
        <taxon>Ixodidae</taxon>
        <taxon>Haemaphysalinae</taxon>
        <taxon>Haemaphysalis</taxon>
    </lineage>
</organism>
<accession>A0A9J6GB39</accession>
<feature type="domain" description="Serine hydrolase" evidence="1">
    <location>
        <begin position="52"/>
        <end position="99"/>
    </location>
</feature>
<sequence length="109" mass="11459">MSSDPIAAMFGFVKRSAGCDDALDVKSATCSLENMLKTGIISASSGSNVQKVECGFKFGVLVSGFHCEICTLDDPFVREGLITVPTLHILGEADTIIPKGGCERGALFN</sequence>
<comment type="caution">
    <text evidence="2">The sequence shown here is derived from an EMBL/GenBank/DDBJ whole genome shotgun (WGS) entry which is preliminary data.</text>
</comment>
<evidence type="ECO:0000313" key="3">
    <source>
        <dbReference type="Proteomes" id="UP000821853"/>
    </source>
</evidence>
<dbReference type="AlphaFoldDB" id="A0A9J6GB39"/>
<protein>
    <recommendedName>
        <fullName evidence="1">Serine hydrolase domain-containing protein</fullName>
    </recommendedName>
</protein>
<dbReference type="InterPro" id="IPR005645">
    <property type="entry name" value="FSH-like_dom"/>
</dbReference>
<proteinExistence type="predicted"/>
<evidence type="ECO:0000313" key="2">
    <source>
        <dbReference type="EMBL" id="KAH9372621.1"/>
    </source>
</evidence>
<dbReference type="VEuPathDB" id="VectorBase:HLOH_046736"/>
<dbReference type="Proteomes" id="UP000821853">
    <property type="component" value="Chromosome 4"/>
</dbReference>
<evidence type="ECO:0000259" key="1">
    <source>
        <dbReference type="Pfam" id="PF03959"/>
    </source>
</evidence>
<dbReference type="InterPro" id="IPR029058">
    <property type="entry name" value="AB_hydrolase_fold"/>
</dbReference>